<name>X1DQT0_9ZZZZ</name>
<protein>
    <recommendedName>
        <fullName evidence="2">Peptidase M28 domain-containing protein</fullName>
    </recommendedName>
</protein>
<proteinExistence type="predicted"/>
<reference evidence="1" key="1">
    <citation type="journal article" date="2014" name="Front. Microbiol.">
        <title>High frequency of phylogenetically diverse reductive dehalogenase-homologous genes in deep subseafloor sedimentary metagenomes.</title>
        <authorList>
            <person name="Kawai M."/>
            <person name="Futagami T."/>
            <person name="Toyoda A."/>
            <person name="Takaki Y."/>
            <person name="Nishi S."/>
            <person name="Hori S."/>
            <person name="Arai W."/>
            <person name="Tsubouchi T."/>
            <person name="Morono Y."/>
            <person name="Uchiyama I."/>
            <person name="Ito T."/>
            <person name="Fujiyama A."/>
            <person name="Inagaki F."/>
            <person name="Takami H."/>
        </authorList>
    </citation>
    <scope>NUCLEOTIDE SEQUENCE</scope>
    <source>
        <strain evidence="1">Expedition CK06-06</strain>
    </source>
</reference>
<dbReference type="EMBL" id="BART01037743">
    <property type="protein sequence ID" value="GAH10600.1"/>
    <property type="molecule type" value="Genomic_DNA"/>
</dbReference>
<feature type="non-terminal residue" evidence="1">
    <location>
        <position position="1"/>
    </location>
</feature>
<dbReference type="AlphaFoldDB" id="X1DQT0"/>
<evidence type="ECO:0008006" key="2">
    <source>
        <dbReference type="Google" id="ProtNLM"/>
    </source>
</evidence>
<dbReference type="Gene3D" id="3.40.630.10">
    <property type="entry name" value="Zn peptidases"/>
    <property type="match status" value="1"/>
</dbReference>
<dbReference type="SUPFAM" id="SSF53187">
    <property type="entry name" value="Zn-dependent exopeptidases"/>
    <property type="match status" value="1"/>
</dbReference>
<feature type="non-terminal residue" evidence="1">
    <location>
        <position position="148"/>
    </location>
</feature>
<gene>
    <name evidence="1" type="ORF">S01H4_62990</name>
</gene>
<organism evidence="1">
    <name type="scientific">marine sediment metagenome</name>
    <dbReference type="NCBI Taxonomy" id="412755"/>
    <lineage>
        <taxon>unclassified sequences</taxon>
        <taxon>metagenomes</taxon>
        <taxon>ecological metagenomes</taxon>
    </lineage>
</organism>
<sequence length="148" mass="16343">ASEDGTGVAMVLAQLRAWSKIPKSERPRSLLFCLSAGHLYGGIGAEKFARKYKNNLLKDVLVDVNLEHLCAKEVIENPQTHNFKLTKNLALGAVFISQIESLVALTTKAFKEHKIENMLLVPDNFFATPPIGEAGHFAIHGDLKVIHR</sequence>
<evidence type="ECO:0000313" key="1">
    <source>
        <dbReference type="EMBL" id="GAH10600.1"/>
    </source>
</evidence>
<comment type="caution">
    <text evidence="1">The sequence shown here is derived from an EMBL/GenBank/DDBJ whole genome shotgun (WGS) entry which is preliminary data.</text>
</comment>
<accession>X1DQT0</accession>